<dbReference type="InterPro" id="IPR004839">
    <property type="entry name" value="Aminotransferase_I/II_large"/>
</dbReference>
<dbReference type="PATRIC" id="fig|1254432.3.peg.3491"/>
<feature type="region of interest" description="Disordered" evidence="1">
    <location>
        <begin position="1"/>
        <end position="94"/>
    </location>
</feature>
<dbReference type="Gene3D" id="3.90.1150.10">
    <property type="entry name" value="Aspartate Aminotransferase, domain 1"/>
    <property type="match status" value="1"/>
</dbReference>
<name>S4XV55_SORCE</name>
<evidence type="ECO:0000313" key="3">
    <source>
        <dbReference type="EMBL" id="AGP35795.1"/>
    </source>
</evidence>
<reference evidence="3 4" key="1">
    <citation type="journal article" date="2013" name="Sci. Rep.">
        <title>Extraordinary expansion of a Sorangium cellulosum genome from an alkaline milieu.</title>
        <authorList>
            <person name="Han K."/>
            <person name="Li Z.F."/>
            <person name="Peng R."/>
            <person name="Zhu L.P."/>
            <person name="Zhou T."/>
            <person name="Wang L.G."/>
            <person name="Li S.G."/>
            <person name="Zhang X.B."/>
            <person name="Hu W."/>
            <person name="Wu Z.H."/>
            <person name="Qin N."/>
            <person name="Li Y.Z."/>
        </authorList>
    </citation>
    <scope>NUCLEOTIDE SEQUENCE [LARGE SCALE GENOMIC DNA]</scope>
    <source>
        <strain evidence="3 4">So0157-2</strain>
    </source>
</reference>
<dbReference type="SUPFAM" id="SSF53383">
    <property type="entry name" value="PLP-dependent transferases"/>
    <property type="match status" value="1"/>
</dbReference>
<dbReference type="AlphaFoldDB" id="S4XV55"/>
<dbReference type="InterPro" id="IPR015422">
    <property type="entry name" value="PyrdxlP-dep_Trfase_small"/>
</dbReference>
<proteinExistence type="predicted"/>
<dbReference type="PANTHER" id="PTHR45744:SF2">
    <property type="entry name" value="TYROSINE AMINOTRANSFERASE"/>
    <property type="match status" value="1"/>
</dbReference>
<dbReference type="InterPro" id="IPR015421">
    <property type="entry name" value="PyrdxlP-dep_Trfase_major"/>
</dbReference>
<feature type="domain" description="Aminotransferase class I/classII large" evidence="2">
    <location>
        <begin position="163"/>
        <end position="461"/>
    </location>
</feature>
<gene>
    <name evidence="3" type="ORF">SCE1572_15545</name>
</gene>
<dbReference type="STRING" id="1254432.SCE1572_15545"/>
<organism evidence="3 4">
    <name type="scientific">Sorangium cellulosum So0157-2</name>
    <dbReference type="NCBI Taxonomy" id="1254432"/>
    <lineage>
        <taxon>Bacteria</taxon>
        <taxon>Pseudomonadati</taxon>
        <taxon>Myxococcota</taxon>
        <taxon>Polyangia</taxon>
        <taxon>Polyangiales</taxon>
        <taxon>Polyangiaceae</taxon>
        <taxon>Sorangium</taxon>
    </lineage>
</organism>
<dbReference type="Gene3D" id="3.40.640.10">
    <property type="entry name" value="Type I PLP-dependent aspartate aminotransferase-like (Major domain)"/>
    <property type="match status" value="1"/>
</dbReference>
<dbReference type="KEGG" id="scu:SCE1572_15545"/>
<evidence type="ECO:0000256" key="1">
    <source>
        <dbReference type="SAM" id="MobiDB-lite"/>
    </source>
</evidence>
<evidence type="ECO:0000259" key="2">
    <source>
        <dbReference type="Pfam" id="PF00155"/>
    </source>
</evidence>
<dbReference type="Pfam" id="PF00155">
    <property type="entry name" value="Aminotran_1_2"/>
    <property type="match status" value="1"/>
</dbReference>
<sequence>MSGWPSRSATIEPTVSPPPRCERSRRAAGATAERSPAAALGVAAPRLPSGAARVTVAGRHGRADHDEDGSGTMERRVSADRPPTEEADAGRAPAPRPLRFAARTGWDLSENRLASVLVEARRAGRALVDFTESNPTRCGIVETAPLIARLGEPRGSTYAPLPLGDPAARAAVSRYYTERGIDVDPAGVVLTASTSEAYGWLLKLLAERGDDVLVPVPSYPLLEYLACLEDVALTPYPLLKEEGWRIDLGALERAAGERTRAVVLVHPNNPTGSFVRRDDAAALEACARERGLALIVDEVFGDYAHGDLAPDRLPSFAGRRQALTFVLSGLSKVMALPQLKLGWIAVSGPPELAAAAVERLEMIADTYLSVGTPVQLALPEILAARAPVQRAILSRVQANLAALDAAIAARAGGAVRRLPIDGGWYATLEVPRVHDEDGWVELLVRDEGIIVHPGYFFDMPRDGFLVVGLLLEPAVFAEAALRLVDRMARAISGE</sequence>
<dbReference type="GO" id="GO:0030170">
    <property type="term" value="F:pyridoxal phosphate binding"/>
    <property type="evidence" value="ECO:0007669"/>
    <property type="project" value="InterPro"/>
</dbReference>
<feature type="compositionally biased region" description="Polar residues" evidence="1">
    <location>
        <begin position="1"/>
        <end position="13"/>
    </location>
</feature>
<dbReference type="CDD" id="cd00609">
    <property type="entry name" value="AAT_like"/>
    <property type="match status" value="1"/>
</dbReference>
<dbReference type="eggNOG" id="COG0436">
    <property type="taxonomic scope" value="Bacteria"/>
</dbReference>
<dbReference type="HOGENOM" id="CLU_017584_4_2_7"/>
<dbReference type="InterPro" id="IPR015424">
    <property type="entry name" value="PyrdxlP-dep_Trfase"/>
</dbReference>
<feature type="compositionally biased region" description="Basic and acidic residues" evidence="1">
    <location>
        <begin position="73"/>
        <end position="84"/>
    </location>
</feature>
<evidence type="ECO:0000313" key="4">
    <source>
        <dbReference type="Proteomes" id="UP000014803"/>
    </source>
</evidence>
<accession>S4XV55</accession>
<dbReference type="PANTHER" id="PTHR45744">
    <property type="entry name" value="TYROSINE AMINOTRANSFERASE"/>
    <property type="match status" value="1"/>
</dbReference>
<dbReference type="Proteomes" id="UP000014803">
    <property type="component" value="Chromosome"/>
</dbReference>
<protein>
    <recommendedName>
        <fullName evidence="2">Aminotransferase class I/classII large domain-containing protein</fullName>
    </recommendedName>
</protein>
<dbReference type="EMBL" id="CP003969">
    <property type="protein sequence ID" value="AGP35795.1"/>
    <property type="molecule type" value="Genomic_DNA"/>
</dbReference>